<name>A0ABX0USQ7_9BACT</name>
<sequence length="66" mass="7748">MSDLSSYQSGMRTPIQHLFLTPKTQKVKTKWPLFVLHNINCAIMAVLPRIFVIKLDYRYGAYDTMR</sequence>
<reference evidence="2 3" key="1">
    <citation type="submission" date="2020-03" db="EMBL/GenBank/DDBJ databases">
        <title>Genomic Encyclopedia of Type Strains, Phase IV (KMG-IV): sequencing the most valuable type-strain genomes for metagenomic binning, comparative biology and taxonomic classification.</title>
        <authorList>
            <person name="Goeker M."/>
        </authorList>
    </citation>
    <scope>NUCLEOTIDE SEQUENCE [LARGE SCALE GENOMIC DNA]</scope>
    <source>
        <strain evidence="2 3">DSM 102865</strain>
    </source>
</reference>
<keyword evidence="1" id="KW-0472">Membrane</keyword>
<accession>A0ABX0USQ7</accession>
<evidence type="ECO:0000313" key="2">
    <source>
        <dbReference type="EMBL" id="NIJ56006.1"/>
    </source>
</evidence>
<gene>
    <name evidence="2" type="ORF">FHS68_005201</name>
</gene>
<proteinExistence type="predicted"/>
<dbReference type="EMBL" id="JAASQJ010000007">
    <property type="protein sequence ID" value="NIJ56006.1"/>
    <property type="molecule type" value="Genomic_DNA"/>
</dbReference>
<feature type="transmembrane region" description="Helical" evidence="1">
    <location>
        <begin position="31"/>
        <end position="52"/>
    </location>
</feature>
<evidence type="ECO:0000256" key="1">
    <source>
        <dbReference type="SAM" id="Phobius"/>
    </source>
</evidence>
<comment type="caution">
    <text evidence="2">The sequence shown here is derived from an EMBL/GenBank/DDBJ whole genome shotgun (WGS) entry which is preliminary data.</text>
</comment>
<dbReference type="Proteomes" id="UP001179181">
    <property type="component" value="Unassembled WGS sequence"/>
</dbReference>
<protein>
    <submittedName>
        <fullName evidence="2">Uncharacterized protein</fullName>
    </submittedName>
</protein>
<keyword evidence="1" id="KW-1133">Transmembrane helix</keyword>
<evidence type="ECO:0000313" key="3">
    <source>
        <dbReference type="Proteomes" id="UP001179181"/>
    </source>
</evidence>
<keyword evidence="1" id="KW-0812">Transmembrane</keyword>
<keyword evidence="3" id="KW-1185">Reference proteome</keyword>
<organism evidence="2 3">
    <name type="scientific">Dyadobacter arcticus</name>
    <dbReference type="NCBI Taxonomy" id="1078754"/>
    <lineage>
        <taxon>Bacteria</taxon>
        <taxon>Pseudomonadati</taxon>
        <taxon>Bacteroidota</taxon>
        <taxon>Cytophagia</taxon>
        <taxon>Cytophagales</taxon>
        <taxon>Spirosomataceae</taxon>
        <taxon>Dyadobacter</taxon>
    </lineage>
</organism>